<reference evidence="2" key="1">
    <citation type="submission" date="2019-11" db="EMBL/GenBank/DDBJ databases">
        <title>Leishmania tarentolae CDS.</title>
        <authorList>
            <person name="Goto Y."/>
            <person name="Yamagishi J."/>
        </authorList>
    </citation>
    <scope>NUCLEOTIDE SEQUENCE [LARGE SCALE GENOMIC DNA]</scope>
    <source>
        <strain evidence="2">Parrot Tar II</strain>
    </source>
</reference>
<protein>
    <submittedName>
        <fullName evidence="2">Uncharacterized protein</fullName>
    </submittedName>
</protein>
<evidence type="ECO:0000256" key="1">
    <source>
        <dbReference type="SAM" id="MobiDB-lite"/>
    </source>
</evidence>
<keyword evidence="3" id="KW-1185">Reference proteome</keyword>
<gene>
    <name evidence="2" type="ORF">LtaPh_2312900</name>
</gene>
<evidence type="ECO:0000313" key="2">
    <source>
        <dbReference type="EMBL" id="GET88768.1"/>
    </source>
</evidence>
<sequence length="556" mass="61222">MPRSVAHTSAKERQNFRQHYYATSTQEAGLAHLWHMQRLAAIRLSPSHTIQDAPDVDFQQPGDPTMDHYRQLSADRYAQQVQHDEARIYAQNMKILHQLLLASDATARKERNMNLVPTSTQVRLFDNIGSQTAHRLLHRKMRQRQIAQENERLLLHLVSTSPTLRTAKELNTWYTKVHRKRVQQLSRFKPAEQFAGERVLKAASRKGISHPYGGSAAAAPYPMAPELSTTPPLLRGHPYPPLSIAEASRTAPASLLPAVRTTSYGGVPLVLEDSMGSLGSEDACRGDATVKGQSAHMHYSSKRLRGTSHPDWQPISATDIPLLHYAADLQLRREGGGGTSTRARGSRRAFSTQQRQGMYDAAHDTRREPNGAGPQYRTAASPSVRRVRPSEEGGVTQMWRHALQRRHERIEASPKHTNPYAAQPMRPFTHALQPRSEAPVDGGWAVSDACFVERCPPAQSPGGAPLPLVPQTVPAAQPGRHFVPVAPSEPCSSGYQRRKFSSPGSASLARVEIKRSGQISAERTTTSSQADRSTAAETAVALPRGQQSSIGAYTSI</sequence>
<evidence type="ECO:0000313" key="3">
    <source>
        <dbReference type="Proteomes" id="UP000419144"/>
    </source>
</evidence>
<comment type="caution">
    <text evidence="2">The sequence shown here is derived from an EMBL/GenBank/DDBJ whole genome shotgun (WGS) entry which is preliminary data.</text>
</comment>
<feature type="compositionally biased region" description="Polar residues" evidence="1">
    <location>
        <begin position="517"/>
        <end position="536"/>
    </location>
</feature>
<feature type="region of interest" description="Disordered" evidence="1">
    <location>
        <begin position="333"/>
        <end position="394"/>
    </location>
</feature>
<feature type="region of interest" description="Disordered" evidence="1">
    <location>
        <begin position="488"/>
        <end position="556"/>
    </location>
</feature>
<proteinExistence type="predicted"/>
<dbReference type="VEuPathDB" id="TriTrypDB:LtaPh_2312900"/>
<dbReference type="AlphaFoldDB" id="A0A640KHH0"/>
<dbReference type="Proteomes" id="UP000419144">
    <property type="component" value="Unassembled WGS sequence"/>
</dbReference>
<name>A0A640KHH0_LEITA</name>
<accession>A0A640KHH0</accession>
<organism evidence="2 3">
    <name type="scientific">Leishmania tarentolae</name>
    <name type="common">Sauroleishmania tarentolae</name>
    <dbReference type="NCBI Taxonomy" id="5689"/>
    <lineage>
        <taxon>Eukaryota</taxon>
        <taxon>Discoba</taxon>
        <taxon>Euglenozoa</taxon>
        <taxon>Kinetoplastea</taxon>
        <taxon>Metakinetoplastina</taxon>
        <taxon>Trypanosomatida</taxon>
        <taxon>Trypanosomatidae</taxon>
        <taxon>Leishmaniinae</taxon>
        <taxon>Leishmania</taxon>
        <taxon>lizard Leishmania</taxon>
    </lineage>
</organism>
<dbReference type="OrthoDB" id="263425at2759"/>
<feature type="compositionally biased region" description="Polar residues" evidence="1">
    <location>
        <begin position="545"/>
        <end position="556"/>
    </location>
</feature>
<dbReference type="EMBL" id="BLBS01000030">
    <property type="protein sequence ID" value="GET88768.1"/>
    <property type="molecule type" value="Genomic_DNA"/>
</dbReference>